<feature type="transmembrane region" description="Helical" evidence="2">
    <location>
        <begin position="12"/>
        <end position="37"/>
    </location>
</feature>
<dbReference type="HOGENOM" id="CLU_1835396_0_0_1"/>
<proteinExistence type="predicted"/>
<reference evidence="4" key="1">
    <citation type="journal article" date="2014" name="Proc. Natl. Acad. Sci. U.S.A.">
        <title>Extensive sampling of basidiomycete genomes demonstrates inadequacy of the white-rot/brown-rot paradigm for wood decay fungi.</title>
        <authorList>
            <person name="Riley R."/>
            <person name="Salamov A.A."/>
            <person name="Brown D.W."/>
            <person name="Nagy L.G."/>
            <person name="Floudas D."/>
            <person name="Held B.W."/>
            <person name="Levasseur A."/>
            <person name="Lombard V."/>
            <person name="Morin E."/>
            <person name="Otillar R."/>
            <person name="Lindquist E.A."/>
            <person name="Sun H."/>
            <person name="LaButti K.M."/>
            <person name="Schmutz J."/>
            <person name="Jabbour D."/>
            <person name="Luo H."/>
            <person name="Baker S.E."/>
            <person name="Pisabarro A.G."/>
            <person name="Walton J.D."/>
            <person name="Blanchette R.A."/>
            <person name="Henrissat B."/>
            <person name="Martin F."/>
            <person name="Cullen D."/>
            <person name="Hibbett D.S."/>
            <person name="Grigoriev I.V."/>
        </authorList>
    </citation>
    <scope>NUCLEOTIDE SEQUENCE [LARGE SCALE GENOMIC DNA]</scope>
    <source>
        <strain evidence="4">CBS 339.88</strain>
    </source>
</reference>
<dbReference type="OrthoDB" id="3068069at2759"/>
<evidence type="ECO:0000256" key="1">
    <source>
        <dbReference type="SAM" id="MobiDB-lite"/>
    </source>
</evidence>
<gene>
    <name evidence="3" type="ORF">GALMADRAFT_135173</name>
</gene>
<organism evidence="3 4">
    <name type="scientific">Galerina marginata (strain CBS 339.88)</name>
    <dbReference type="NCBI Taxonomy" id="685588"/>
    <lineage>
        <taxon>Eukaryota</taxon>
        <taxon>Fungi</taxon>
        <taxon>Dikarya</taxon>
        <taxon>Basidiomycota</taxon>
        <taxon>Agaricomycotina</taxon>
        <taxon>Agaricomycetes</taxon>
        <taxon>Agaricomycetidae</taxon>
        <taxon>Agaricales</taxon>
        <taxon>Agaricineae</taxon>
        <taxon>Strophariaceae</taxon>
        <taxon>Galerina</taxon>
    </lineage>
</organism>
<keyword evidence="4" id="KW-1185">Reference proteome</keyword>
<dbReference type="EMBL" id="KL142370">
    <property type="protein sequence ID" value="KDR81768.1"/>
    <property type="molecule type" value="Genomic_DNA"/>
</dbReference>
<feature type="region of interest" description="Disordered" evidence="1">
    <location>
        <begin position="129"/>
        <end position="153"/>
    </location>
</feature>
<accession>A0A067TS03</accession>
<keyword evidence="2" id="KW-0472">Membrane</keyword>
<protein>
    <submittedName>
        <fullName evidence="3">Uncharacterized protein</fullName>
    </submittedName>
</protein>
<sequence>MSTTTTKTSAASVTMLIVIGSALILTTLIGLFICTCYRSPPSRLHRHNRTISQRNPFQPDFAGHRRHRIYYLEDSSPLCGIKNIFGRRSLVGSNSLPESIRISPSQPTIFGDGNDIELSVKVVLTPPTPAKAEVPLSPSEEEEEENDRVIVPR</sequence>
<dbReference type="Proteomes" id="UP000027222">
    <property type="component" value="Unassembled WGS sequence"/>
</dbReference>
<evidence type="ECO:0000313" key="3">
    <source>
        <dbReference type="EMBL" id="KDR81768.1"/>
    </source>
</evidence>
<keyword evidence="2" id="KW-0812">Transmembrane</keyword>
<evidence type="ECO:0000256" key="2">
    <source>
        <dbReference type="SAM" id="Phobius"/>
    </source>
</evidence>
<name>A0A067TS03_GALM3</name>
<keyword evidence="2" id="KW-1133">Transmembrane helix</keyword>
<dbReference type="AlphaFoldDB" id="A0A067TS03"/>
<evidence type="ECO:0000313" key="4">
    <source>
        <dbReference type="Proteomes" id="UP000027222"/>
    </source>
</evidence>